<reference evidence="1" key="1">
    <citation type="submission" date="2022-04" db="EMBL/GenBank/DDBJ databases">
        <title>Jade perch genome.</title>
        <authorList>
            <person name="Chao B."/>
        </authorList>
    </citation>
    <scope>NUCLEOTIDE SEQUENCE</scope>
    <source>
        <strain evidence="1">CB-2022</strain>
    </source>
</reference>
<protein>
    <submittedName>
        <fullName evidence="1">Uncharacterized protein</fullName>
    </submittedName>
</protein>
<gene>
    <name evidence="1" type="ORF">L3Q82_005240</name>
</gene>
<evidence type="ECO:0000313" key="1">
    <source>
        <dbReference type="EMBL" id="KAI3352260.1"/>
    </source>
</evidence>
<sequence length="645" mass="71233">MNMHKNHQLLQRALMSNTNFTSDASEGQLICPLLQSMREHHLNNNTQANLVIVCIHGLVSCLGILENTLILWVLGFRLRRRTVASVWVLNLAMSDFLATLTLPLFTLYLSSSHSWELGSPLCKAQASIFFLNMFVSAFMLAAISLDRFLLVTKPVWSQNHRSVAGAWKVCALGWLWATINTLPYFLFRSVTENLDGRKLCYHNFALYSSSQASLERDCKVRQAATAISKLLLAFLFPLVVIAGSYIQIGLTLRNRRMRRKQSVSRLTDALIVSNKDGTSLTTNTPTTTKTTNIFLKPLNSGPSLSLTPTTSSPTTPSQTNHSFTKMVTFVIAAFALCWAPYHIICMIEVAAQYWHGNLKMVEVGLPLATTFAFLNPVLNPILYAFSCPNFCVRIRQSLGAVFDGLVEEGGGLLMVPGRSLRAHIRRKSSRDVSLPTPGSSDNNNNKILAEKIGQGETERRSGQERDRRRDREKEDTSVHASWAAKMTDAKSVSSMEVPEGKLTKKGSIKKKIESLRRWSSASMKRPPKTKAKTLSLSSPVGDPQDLWLQEGDRRKLRPIVDSVFGQGESPVERSGAPLAAAMLGGLGGAGEVDTDDEEDGGSERDFDDPLCTLVKNCNMLHNLVGPACIFLRQGFAQSQLAILAC</sequence>
<accession>A0ACB8VA78</accession>
<comment type="caution">
    <text evidence="1">The sequence shown here is derived from an EMBL/GenBank/DDBJ whole genome shotgun (WGS) entry which is preliminary data.</text>
</comment>
<dbReference type="Proteomes" id="UP000831701">
    <property type="component" value="Chromosome 23"/>
</dbReference>
<proteinExistence type="predicted"/>
<dbReference type="EMBL" id="CM041553">
    <property type="protein sequence ID" value="KAI3352260.1"/>
    <property type="molecule type" value="Genomic_DNA"/>
</dbReference>
<name>A0ACB8VA78_9TELE</name>
<organism evidence="1 2">
    <name type="scientific">Scortum barcoo</name>
    <name type="common">barcoo grunter</name>
    <dbReference type="NCBI Taxonomy" id="214431"/>
    <lineage>
        <taxon>Eukaryota</taxon>
        <taxon>Metazoa</taxon>
        <taxon>Chordata</taxon>
        <taxon>Craniata</taxon>
        <taxon>Vertebrata</taxon>
        <taxon>Euteleostomi</taxon>
        <taxon>Actinopterygii</taxon>
        <taxon>Neopterygii</taxon>
        <taxon>Teleostei</taxon>
        <taxon>Neoteleostei</taxon>
        <taxon>Acanthomorphata</taxon>
        <taxon>Eupercaria</taxon>
        <taxon>Centrarchiformes</taxon>
        <taxon>Terapontoidei</taxon>
        <taxon>Terapontidae</taxon>
        <taxon>Scortum</taxon>
    </lineage>
</organism>
<evidence type="ECO:0000313" key="2">
    <source>
        <dbReference type="Proteomes" id="UP000831701"/>
    </source>
</evidence>
<keyword evidence="2" id="KW-1185">Reference proteome</keyword>